<evidence type="ECO:0000256" key="10">
    <source>
        <dbReference type="ARBA" id="ARBA00023228"/>
    </source>
</evidence>
<dbReference type="RefSeq" id="XP_007886792.1">
    <property type="nucleotide sequence ID" value="XM_007888601.2"/>
</dbReference>
<accession>A0A4W3JSB5</accession>
<dbReference type="OrthoDB" id="103349at2759"/>
<keyword evidence="10" id="KW-0458">Lysosome</keyword>
<evidence type="ECO:0000256" key="8">
    <source>
        <dbReference type="ARBA" id="ARBA00023157"/>
    </source>
</evidence>
<keyword evidence="17" id="KW-0812">Transmembrane</keyword>
<evidence type="ECO:0000256" key="3">
    <source>
        <dbReference type="ARBA" id="ARBA00008779"/>
    </source>
</evidence>
<evidence type="ECO:0000256" key="2">
    <source>
        <dbReference type="ARBA" id="ARBA00004371"/>
    </source>
</evidence>
<keyword evidence="7" id="KW-0106">Calcium</keyword>
<dbReference type="SUPFAM" id="SSF53649">
    <property type="entry name" value="Alkaline phosphatase-like"/>
    <property type="match status" value="1"/>
</dbReference>
<reference evidence="20" key="3">
    <citation type="journal article" date="2014" name="Nature">
        <title>Elephant shark genome provides unique insights into gnathostome evolution.</title>
        <authorList>
            <consortium name="International Elephant Shark Genome Sequencing Consortium"/>
            <person name="Venkatesh B."/>
            <person name="Lee A.P."/>
            <person name="Ravi V."/>
            <person name="Maurya A.K."/>
            <person name="Lian M.M."/>
            <person name="Swann J.B."/>
            <person name="Ohta Y."/>
            <person name="Flajnik M.F."/>
            <person name="Sutoh Y."/>
            <person name="Kasahara M."/>
            <person name="Hoon S."/>
            <person name="Gangu V."/>
            <person name="Roy S.W."/>
            <person name="Irimia M."/>
            <person name="Korzh V."/>
            <person name="Kondrychyn I."/>
            <person name="Lim Z.W."/>
            <person name="Tay B.H."/>
            <person name="Tohari S."/>
            <person name="Kong K.W."/>
            <person name="Ho S."/>
            <person name="Lorente-Galdos B."/>
            <person name="Quilez J."/>
            <person name="Marques-Bonet T."/>
            <person name="Raney B.J."/>
            <person name="Ingham P.W."/>
            <person name="Tay A."/>
            <person name="Hillier L.W."/>
            <person name="Minx P."/>
            <person name="Boehm T."/>
            <person name="Wilson R.K."/>
            <person name="Brenner S."/>
            <person name="Warren W.C."/>
        </authorList>
    </citation>
    <scope>NUCLEOTIDE SEQUENCE [LARGE SCALE GENOMIC DNA]</scope>
</reference>
<comment type="similarity">
    <text evidence="3">Belongs to the sulfatase family.</text>
</comment>
<dbReference type="PANTHER" id="PTHR42693:SF42">
    <property type="entry name" value="ARYLSULFATASE G"/>
    <property type="match status" value="1"/>
</dbReference>
<evidence type="ECO:0000256" key="6">
    <source>
        <dbReference type="ARBA" id="ARBA00022801"/>
    </source>
</evidence>
<evidence type="ECO:0000256" key="16">
    <source>
        <dbReference type="ARBA" id="ARBA00079086"/>
    </source>
</evidence>
<feature type="transmembrane region" description="Helical" evidence="17">
    <location>
        <begin position="21"/>
        <end position="41"/>
    </location>
</feature>
<dbReference type="CTD" id="22901"/>
<gene>
    <name evidence="19" type="primary">arsg</name>
</gene>
<dbReference type="FunFam" id="3.30.1120.10:FF:000006">
    <property type="entry name" value="Arylsulfatase G"/>
    <property type="match status" value="1"/>
</dbReference>
<dbReference type="EC" id="3.1.6.1" evidence="11"/>
<dbReference type="GO" id="GO:0046872">
    <property type="term" value="F:metal ion binding"/>
    <property type="evidence" value="ECO:0007669"/>
    <property type="project" value="UniProtKB-KW"/>
</dbReference>
<comment type="catalytic activity">
    <reaction evidence="12">
        <text>an aryl sulfate + H2O = a phenol + sulfate + H(+)</text>
        <dbReference type="Rhea" id="RHEA:17261"/>
        <dbReference type="ChEBI" id="CHEBI:15377"/>
        <dbReference type="ChEBI" id="CHEBI:15378"/>
        <dbReference type="ChEBI" id="CHEBI:16189"/>
        <dbReference type="ChEBI" id="CHEBI:33853"/>
        <dbReference type="ChEBI" id="CHEBI:140317"/>
        <dbReference type="EC" id="3.1.6.1"/>
    </reaction>
</comment>
<reference evidence="19" key="4">
    <citation type="submission" date="2025-08" db="UniProtKB">
        <authorList>
            <consortium name="Ensembl"/>
        </authorList>
    </citation>
    <scope>IDENTIFICATION</scope>
</reference>
<dbReference type="Ensembl" id="ENSCMIT00000047049.1">
    <property type="protein sequence ID" value="ENSCMIP00000046389.1"/>
    <property type="gene ID" value="ENSCMIG00000019073.1"/>
</dbReference>
<dbReference type="Gene3D" id="3.30.1120.10">
    <property type="match status" value="1"/>
</dbReference>
<reference evidence="20" key="1">
    <citation type="journal article" date="2006" name="Science">
        <title>Ancient noncoding elements conserved in the human genome.</title>
        <authorList>
            <person name="Venkatesh B."/>
            <person name="Kirkness E.F."/>
            <person name="Loh Y.H."/>
            <person name="Halpern A.L."/>
            <person name="Lee A.P."/>
            <person name="Johnson J."/>
            <person name="Dandona N."/>
            <person name="Viswanathan L.D."/>
            <person name="Tay A."/>
            <person name="Venter J.C."/>
            <person name="Strausberg R.L."/>
            <person name="Brenner S."/>
        </authorList>
    </citation>
    <scope>NUCLEOTIDE SEQUENCE [LARGE SCALE GENOMIC DNA]</scope>
</reference>
<dbReference type="InterPro" id="IPR024607">
    <property type="entry name" value="Sulfatase_CS"/>
</dbReference>
<keyword evidence="9" id="KW-0325">Glycoprotein</keyword>
<dbReference type="STRING" id="7868.ENSCMIP00000046389"/>
<sequence length="550" mass="60503">MLGQKQKEFGSMRMEVISLSIFIMAALQIGLIHCMVGFSTFRAAAYSRKPNFIIILADDIGWGDLGANWRPTQETPNLDKMAKEGIRFEDFHAAASTCSPSRASLLTGRLGLRNGVTHNFAVSSAGGLPLNETTLAEALKQANYSTAAIGKWHLGHHGHYHPNFRGFDYYFGIPYSNDMGCTDEPGYDLPACPPCPTDSVGKSCKPKPCSTHVALPLLENDNIVEQPVNLSSLTERYAERVVRFIHKARENPRPFFLYFAPAHMHVPLHCSSRFANTSARGPYGDSLRELDYVIGQILEAVDTDRHRNTLVWFTGDNGPWSEKCEFSGSVGPFVGAWQMQRGGSSAKKTTWEGGHRVPAVAYWPGRIPANSTSSALLSTLDVFSTLIALANASLPSNRRYDSLDITDVMLGRSQVGHKTLFHPNSGAAGQIGDLQTIRLEQYKAFYLTGGAQACRGPKGPEQNHEPPLIFDLSSDVAELLPLDPKSPEYQAVMPQVKVALSELLRDISTDNTSLADYSHDPSVILCCQPKHVVCRCEDWLQGAHGKERRV</sequence>
<dbReference type="Pfam" id="PF00884">
    <property type="entry name" value="Sulfatase"/>
    <property type="match status" value="1"/>
</dbReference>
<dbReference type="InterPro" id="IPR000917">
    <property type="entry name" value="Sulfatase_N"/>
</dbReference>
<dbReference type="Proteomes" id="UP000314986">
    <property type="component" value="Unassembled WGS sequence"/>
</dbReference>
<dbReference type="Pfam" id="PF14707">
    <property type="entry name" value="Sulfatase_C"/>
    <property type="match status" value="1"/>
</dbReference>
<keyword evidence="5" id="KW-0732">Signal</keyword>
<keyword evidence="17" id="KW-1133">Transmembrane helix</keyword>
<proteinExistence type="inferred from homology"/>
<comment type="catalytic activity">
    <reaction evidence="13">
        <text>Hydrolysis of the 3-sulfate groups of the N-sulfo-D-glucosamine 3-O-sulfate units of heparin.</text>
        <dbReference type="EC" id="3.1.6.15"/>
    </reaction>
</comment>
<keyword evidence="20" id="KW-1185">Reference proteome</keyword>
<dbReference type="InterPro" id="IPR050738">
    <property type="entry name" value="Sulfatase"/>
</dbReference>
<evidence type="ECO:0000313" key="20">
    <source>
        <dbReference type="Proteomes" id="UP000314986"/>
    </source>
</evidence>
<comment type="cofactor">
    <cofactor evidence="1">
        <name>Ca(2+)</name>
        <dbReference type="ChEBI" id="CHEBI:29108"/>
    </cofactor>
</comment>
<evidence type="ECO:0000256" key="1">
    <source>
        <dbReference type="ARBA" id="ARBA00001913"/>
    </source>
</evidence>
<dbReference type="GO" id="GO:0005764">
    <property type="term" value="C:lysosome"/>
    <property type="evidence" value="ECO:0007669"/>
    <property type="project" value="UniProtKB-SubCell"/>
</dbReference>
<evidence type="ECO:0000256" key="13">
    <source>
        <dbReference type="ARBA" id="ARBA00052523"/>
    </source>
</evidence>
<protein>
    <recommendedName>
        <fullName evidence="15">Arylsulfatase G</fullName>
        <ecNumber evidence="11">3.1.6.1</ecNumber>
        <ecNumber evidence="14">3.1.6.15</ecNumber>
    </recommendedName>
    <alternativeName>
        <fullName evidence="16">N-sulfoglucosamine-3-sulfatase</fullName>
    </alternativeName>
</protein>
<dbReference type="GO" id="GO:0004065">
    <property type="term" value="F:arylsulfatase activity"/>
    <property type="evidence" value="ECO:0007669"/>
    <property type="project" value="UniProtKB-EC"/>
</dbReference>
<evidence type="ECO:0000256" key="12">
    <source>
        <dbReference type="ARBA" id="ARBA00048030"/>
    </source>
</evidence>
<evidence type="ECO:0000313" key="19">
    <source>
        <dbReference type="Ensembl" id="ENSCMIP00000046389.1"/>
    </source>
</evidence>
<dbReference type="InterPro" id="IPR017850">
    <property type="entry name" value="Alkaline_phosphatase_core_sf"/>
</dbReference>
<evidence type="ECO:0000256" key="5">
    <source>
        <dbReference type="ARBA" id="ARBA00022729"/>
    </source>
</evidence>
<keyword evidence="8" id="KW-1015">Disulfide bond</keyword>
<dbReference type="GeneTree" id="ENSGT00940000159093"/>
<evidence type="ECO:0000256" key="9">
    <source>
        <dbReference type="ARBA" id="ARBA00023180"/>
    </source>
</evidence>
<dbReference type="OMA" id="HVACRCQ"/>
<dbReference type="AlphaFoldDB" id="A0A4W3JSB5"/>
<reference evidence="19" key="5">
    <citation type="submission" date="2025-09" db="UniProtKB">
        <authorList>
            <consortium name="Ensembl"/>
        </authorList>
    </citation>
    <scope>IDENTIFICATION</scope>
</reference>
<reference evidence="20" key="2">
    <citation type="journal article" date="2007" name="PLoS Biol.">
        <title>Survey sequencing and comparative analysis of the elephant shark (Callorhinchus milii) genome.</title>
        <authorList>
            <person name="Venkatesh B."/>
            <person name="Kirkness E.F."/>
            <person name="Loh Y.H."/>
            <person name="Halpern A.L."/>
            <person name="Lee A.P."/>
            <person name="Johnson J."/>
            <person name="Dandona N."/>
            <person name="Viswanathan L.D."/>
            <person name="Tay A."/>
            <person name="Venter J.C."/>
            <person name="Strausberg R.L."/>
            <person name="Brenner S."/>
        </authorList>
    </citation>
    <scope>NUCLEOTIDE SEQUENCE [LARGE SCALE GENOMIC DNA]</scope>
</reference>
<dbReference type="KEGG" id="cmk:103175517"/>
<name>A0A4W3JSB5_CALMI</name>
<organism evidence="19 20">
    <name type="scientific">Callorhinchus milii</name>
    <name type="common">Ghost shark</name>
    <dbReference type="NCBI Taxonomy" id="7868"/>
    <lineage>
        <taxon>Eukaryota</taxon>
        <taxon>Metazoa</taxon>
        <taxon>Chordata</taxon>
        <taxon>Craniata</taxon>
        <taxon>Vertebrata</taxon>
        <taxon>Chondrichthyes</taxon>
        <taxon>Holocephali</taxon>
        <taxon>Chimaeriformes</taxon>
        <taxon>Callorhinchidae</taxon>
        <taxon>Callorhinchus</taxon>
    </lineage>
</organism>
<keyword evidence="6" id="KW-0378">Hydrolase</keyword>
<evidence type="ECO:0000259" key="18">
    <source>
        <dbReference type="Pfam" id="PF00884"/>
    </source>
</evidence>
<comment type="subcellular location">
    <subcellularLocation>
        <location evidence="2">Lysosome</location>
    </subcellularLocation>
</comment>
<evidence type="ECO:0000256" key="7">
    <source>
        <dbReference type="ARBA" id="ARBA00022837"/>
    </source>
</evidence>
<evidence type="ECO:0000256" key="11">
    <source>
        <dbReference type="ARBA" id="ARBA00035026"/>
    </source>
</evidence>
<evidence type="ECO:0000256" key="17">
    <source>
        <dbReference type="SAM" id="Phobius"/>
    </source>
</evidence>
<dbReference type="FunFam" id="3.40.720.10:FF:000031">
    <property type="entry name" value="arylsulfatase G isoform X1"/>
    <property type="match status" value="1"/>
</dbReference>
<dbReference type="PANTHER" id="PTHR42693">
    <property type="entry name" value="ARYLSULFATASE FAMILY MEMBER"/>
    <property type="match status" value="1"/>
</dbReference>
<dbReference type="Gene3D" id="3.40.720.10">
    <property type="entry name" value="Alkaline Phosphatase, subunit A"/>
    <property type="match status" value="1"/>
</dbReference>
<dbReference type="GO" id="GO:0033889">
    <property type="term" value="F:N-sulfoglucosamine-3-sulfatase activity"/>
    <property type="evidence" value="ECO:0007669"/>
    <property type="project" value="UniProtKB-EC"/>
</dbReference>
<dbReference type="InParanoid" id="A0A4W3JSB5"/>
<keyword evidence="17" id="KW-0472">Membrane</keyword>
<evidence type="ECO:0000256" key="15">
    <source>
        <dbReference type="ARBA" id="ARBA00074875"/>
    </source>
</evidence>
<dbReference type="PROSITE" id="PS00523">
    <property type="entry name" value="SULFATASE_1"/>
    <property type="match status" value="1"/>
</dbReference>
<dbReference type="GeneID" id="103175517"/>
<dbReference type="EC" id="3.1.6.15" evidence="14"/>
<feature type="domain" description="Sulfatase N-terminal" evidence="18">
    <location>
        <begin position="50"/>
        <end position="391"/>
    </location>
</feature>
<keyword evidence="4" id="KW-0479">Metal-binding</keyword>
<evidence type="ECO:0000256" key="4">
    <source>
        <dbReference type="ARBA" id="ARBA00022723"/>
    </source>
</evidence>
<evidence type="ECO:0000256" key="14">
    <source>
        <dbReference type="ARBA" id="ARBA00066410"/>
    </source>
</evidence>